<feature type="region of interest" description="Disordered" evidence="5">
    <location>
        <begin position="1"/>
        <end position="24"/>
    </location>
</feature>
<keyword evidence="9" id="KW-1185">Reference proteome</keyword>
<dbReference type="Pfam" id="PF22774">
    <property type="entry name" value="DNAJC11_beta-barrel"/>
    <property type="match status" value="1"/>
</dbReference>
<dbReference type="GO" id="GO:0016020">
    <property type="term" value="C:membrane"/>
    <property type="evidence" value="ECO:0007669"/>
    <property type="project" value="UniProtKB-SubCell"/>
</dbReference>
<dbReference type="Pfam" id="PF11875">
    <property type="entry name" value="DnaJ-like_C11_C"/>
    <property type="match status" value="1"/>
</dbReference>
<comment type="caution">
    <text evidence="8">The sequence shown here is derived from an EMBL/GenBank/DDBJ whole genome shotgun (WGS) entry which is preliminary data.</text>
</comment>
<dbReference type="InterPro" id="IPR001623">
    <property type="entry name" value="DnaJ_domain"/>
</dbReference>
<reference evidence="8" key="1">
    <citation type="submission" date="2022-07" db="EMBL/GenBank/DDBJ databases">
        <title>Phylogenomic reconstructions and comparative analyses of Kickxellomycotina fungi.</title>
        <authorList>
            <person name="Reynolds N.K."/>
            <person name="Stajich J.E."/>
            <person name="Barry K."/>
            <person name="Grigoriev I.V."/>
            <person name="Crous P."/>
            <person name="Smith M.E."/>
        </authorList>
    </citation>
    <scope>NUCLEOTIDE SEQUENCE</scope>
    <source>
        <strain evidence="8">NBRC 100468</strain>
    </source>
</reference>
<dbReference type="PROSITE" id="PS00636">
    <property type="entry name" value="DNAJ_1"/>
    <property type="match status" value="1"/>
</dbReference>
<dbReference type="InterPro" id="IPR018253">
    <property type="entry name" value="DnaJ_domain_CS"/>
</dbReference>
<evidence type="ECO:0000313" key="9">
    <source>
        <dbReference type="Proteomes" id="UP001150538"/>
    </source>
</evidence>
<evidence type="ECO:0000256" key="1">
    <source>
        <dbReference type="ARBA" id="ARBA00004370"/>
    </source>
</evidence>
<keyword evidence="2 6" id="KW-0472">Membrane</keyword>
<evidence type="ECO:0000256" key="4">
    <source>
        <dbReference type="SAM" id="Coils"/>
    </source>
</evidence>
<dbReference type="OrthoDB" id="10250354at2759"/>
<feature type="transmembrane region" description="Helical" evidence="6">
    <location>
        <begin position="437"/>
        <end position="457"/>
    </location>
</feature>
<feature type="coiled-coil region" evidence="4">
    <location>
        <begin position="126"/>
        <end position="153"/>
    </location>
</feature>
<gene>
    <name evidence="8" type="ORF">H4219_003217</name>
</gene>
<keyword evidence="4" id="KW-0175">Coiled coil</keyword>
<dbReference type="Proteomes" id="UP001150538">
    <property type="component" value="Unassembled WGS sequence"/>
</dbReference>
<dbReference type="GO" id="GO:0042407">
    <property type="term" value="P:cristae formation"/>
    <property type="evidence" value="ECO:0007669"/>
    <property type="project" value="TreeGrafter"/>
</dbReference>
<keyword evidence="3" id="KW-0143">Chaperone</keyword>
<dbReference type="AlphaFoldDB" id="A0A9W8DTA5"/>
<dbReference type="EMBL" id="JANBPU010000072">
    <property type="protein sequence ID" value="KAJ1917406.1"/>
    <property type="molecule type" value="Genomic_DNA"/>
</dbReference>
<keyword evidence="6" id="KW-0812">Transmembrane</keyword>
<evidence type="ECO:0000259" key="7">
    <source>
        <dbReference type="PROSITE" id="PS50076"/>
    </source>
</evidence>
<evidence type="ECO:0000313" key="8">
    <source>
        <dbReference type="EMBL" id="KAJ1917406.1"/>
    </source>
</evidence>
<dbReference type="GO" id="GO:0005739">
    <property type="term" value="C:mitochondrion"/>
    <property type="evidence" value="ECO:0007669"/>
    <property type="project" value="GOC"/>
</dbReference>
<evidence type="ECO:0000256" key="3">
    <source>
        <dbReference type="ARBA" id="ARBA00023186"/>
    </source>
</evidence>
<dbReference type="CDD" id="cd06257">
    <property type="entry name" value="DnaJ"/>
    <property type="match status" value="1"/>
</dbReference>
<dbReference type="PRINTS" id="PR00625">
    <property type="entry name" value="JDOMAIN"/>
</dbReference>
<organism evidence="8 9">
    <name type="scientific">Mycoemilia scoparia</name>
    <dbReference type="NCBI Taxonomy" id="417184"/>
    <lineage>
        <taxon>Eukaryota</taxon>
        <taxon>Fungi</taxon>
        <taxon>Fungi incertae sedis</taxon>
        <taxon>Zoopagomycota</taxon>
        <taxon>Kickxellomycotina</taxon>
        <taxon>Kickxellomycetes</taxon>
        <taxon>Kickxellales</taxon>
        <taxon>Kickxellaceae</taxon>
        <taxon>Mycoemilia</taxon>
    </lineage>
</organism>
<evidence type="ECO:0000256" key="2">
    <source>
        <dbReference type="ARBA" id="ARBA00023136"/>
    </source>
</evidence>
<dbReference type="Pfam" id="PF00226">
    <property type="entry name" value="DnaJ"/>
    <property type="match status" value="1"/>
</dbReference>
<feature type="compositionally biased region" description="Acidic residues" evidence="5">
    <location>
        <begin position="15"/>
        <end position="24"/>
    </location>
</feature>
<dbReference type="PANTHER" id="PTHR44157">
    <property type="entry name" value="DNAJ HOMOLOG SUBFAMILY C MEMBER 11"/>
    <property type="match status" value="1"/>
</dbReference>
<protein>
    <recommendedName>
        <fullName evidence="7">J domain-containing protein</fullName>
    </recommendedName>
</protein>
<dbReference type="InterPro" id="IPR036869">
    <property type="entry name" value="J_dom_sf"/>
</dbReference>
<keyword evidence="6" id="KW-1133">Transmembrane helix</keyword>
<sequence length="630" mass="70206">MSSSGMDKSWINIDLDPESENFDENEAEKHLKEMEEKLVATDDLYATLNVSRNASEDEIKDAHRHLSRMFHPDKQTDSELRESAQEQFHRIQRAYEILIDPKTRAIYDNFGEEGLKAKLDIGQRFKTAAEMRKEFEEEAARKYQKEVENLIRAKGNFTMQVDATQAVSEVVQDELIAQGQSWDPIPRVRMMALKHSVESQILPNIGLNLVASMVTKGKNGSGNLLGTLRYTHSPQSTFSVGLPLINPRKLILKSSFRPTSDTFYNIESTLKHNSLPAAVFTTGKSVKKNMTAFMSVQTGNEVLHSLLPEYSTKQREKSSATIGITGVSWKSNYNAQVTASARVSNISFSLSRDLDTNFKLNGGLMVAAAGSKNSGLAGLAAISTHVGGTAKITETTSIGWTTRVSLPNGIQLNLNFSHLGQTLSLPILLSPIPEPDIILLAAALPAIVGVGLHYTVFRPRRKRQLKQRIDDLKESQQKIIELRKKDAEHAVKLMKETIKRRKDAELRDKGLVIVRAVYGDIDSSSFITTDQKLSEIEKQQQQQQQQSDAGPIIDVSIPLQSLVYDKHLVLPGGISKSQLIGFYDPCFGSPKKLHIEYLFRGEKHCVTIKDNDPVAIPLRGHLINNRNVSP</sequence>
<evidence type="ECO:0000256" key="6">
    <source>
        <dbReference type="SAM" id="Phobius"/>
    </source>
</evidence>
<proteinExistence type="predicted"/>
<comment type="subcellular location">
    <subcellularLocation>
        <location evidence="1">Membrane</location>
    </subcellularLocation>
</comment>
<dbReference type="InterPro" id="IPR024586">
    <property type="entry name" value="DnaJ-like_C11_C"/>
</dbReference>
<feature type="domain" description="J" evidence="7">
    <location>
        <begin position="43"/>
        <end position="111"/>
    </location>
</feature>
<name>A0A9W8DTA5_9FUNG</name>
<dbReference type="InterPro" id="IPR052243">
    <property type="entry name" value="Mito_inner_membrane_organizer"/>
</dbReference>
<dbReference type="Gene3D" id="1.10.287.110">
    <property type="entry name" value="DnaJ domain"/>
    <property type="match status" value="1"/>
</dbReference>
<dbReference type="SMART" id="SM00271">
    <property type="entry name" value="DnaJ"/>
    <property type="match status" value="1"/>
</dbReference>
<dbReference type="PANTHER" id="PTHR44157:SF1">
    <property type="entry name" value="DNAJ HOMOLOG SUBFAMILY C MEMBER 11"/>
    <property type="match status" value="1"/>
</dbReference>
<dbReference type="PROSITE" id="PS50076">
    <property type="entry name" value="DNAJ_2"/>
    <property type="match status" value="1"/>
</dbReference>
<dbReference type="SUPFAM" id="SSF46565">
    <property type="entry name" value="Chaperone J-domain"/>
    <property type="match status" value="1"/>
</dbReference>
<dbReference type="InterPro" id="IPR055225">
    <property type="entry name" value="DNAJC11-like_beta-barrel"/>
</dbReference>
<evidence type="ECO:0000256" key="5">
    <source>
        <dbReference type="SAM" id="MobiDB-lite"/>
    </source>
</evidence>
<accession>A0A9W8DTA5</accession>